<proteinExistence type="predicted"/>
<name>A0A9W9CK97_9PLEO</name>
<reference evidence="3" key="1">
    <citation type="submission" date="2022-10" db="EMBL/GenBank/DDBJ databases">
        <title>Tapping the CABI collections for fungal endophytes: first genome assemblies for Collariella, Neodidymelliopsis, Ascochyta clinopodiicola, Didymella pomorum, Didymosphaeria variabile, Neocosmospora piperis and Neocucurbitaria cava.</title>
        <authorList>
            <person name="Hill R."/>
        </authorList>
    </citation>
    <scope>NUCLEOTIDE SEQUENCE</scope>
    <source>
        <strain evidence="3">IMI 356814</strain>
    </source>
</reference>
<dbReference type="OrthoDB" id="3793088at2759"/>
<keyword evidence="1" id="KW-0175">Coiled coil</keyword>
<evidence type="ECO:0000256" key="1">
    <source>
        <dbReference type="SAM" id="Coils"/>
    </source>
</evidence>
<dbReference type="EMBL" id="JAPEUY010000013">
    <property type="protein sequence ID" value="KAJ4366773.1"/>
    <property type="molecule type" value="Genomic_DNA"/>
</dbReference>
<accession>A0A9W9CK97</accession>
<feature type="region of interest" description="Disordered" evidence="2">
    <location>
        <begin position="169"/>
        <end position="198"/>
    </location>
</feature>
<dbReference type="AlphaFoldDB" id="A0A9W9CK97"/>
<feature type="coiled-coil region" evidence="1">
    <location>
        <begin position="262"/>
        <end position="289"/>
    </location>
</feature>
<evidence type="ECO:0000313" key="4">
    <source>
        <dbReference type="Proteomes" id="UP001140560"/>
    </source>
</evidence>
<feature type="compositionally biased region" description="Basic and acidic residues" evidence="2">
    <location>
        <begin position="180"/>
        <end position="191"/>
    </location>
</feature>
<organism evidence="3 4">
    <name type="scientific">Neocucurbitaria cava</name>
    <dbReference type="NCBI Taxonomy" id="798079"/>
    <lineage>
        <taxon>Eukaryota</taxon>
        <taxon>Fungi</taxon>
        <taxon>Dikarya</taxon>
        <taxon>Ascomycota</taxon>
        <taxon>Pezizomycotina</taxon>
        <taxon>Dothideomycetes</taxon>
        <taxon>Pleosporomycetidae</taxon>
        <taxon>Pleosporales</taxon>
        <taxon>Pleosporineae</taxon>
        <taxon>Cucurbitariaceae</taxon>
        <taxon>Neocucurbitaria</taxon>
    </lineage>
</organism>
<dbReference type="Proteomes" id="UP001140560">
    <property type="component" value="Unassembled WGS sequence"/>
</dbReference>
<comment type="caution">
    <text evidence="3">The sequence shown here is derived from an EMBL/GenBank/DDBJ whole genome shotgun (WGS) entry which is preliminary data.</text>
</comment>
<keyword evidence="4" id="KW-1185">Reference proteome</keyword>
<sequence length="321" mass="35140">MTTAAANLAQLRAKLGAQANLLQFAPLENLKIQELQDPDAISFALLLGYIRDKGKGGNQKVWISLYPSTRSNGPAQVMFHSHGRDCLLKHDSDTIARTVTEFATAFEPPTGRWSKGKLTALAKYCFLEKLVERQTDQEKMKFGIPISQTFVSDLQTVCREFEEEARQLDLSLQRGSGAKSDSDQDSQDRGLSDAPSTLSAEVIESPPETVTATNGQTVVTGSAVGLPVQGIGADNDSNAGHFELSNVILECMDEEEVAKTEVVSIKAQIAALKANLVEAKDKLQEIKVRKERLFGGLTAVAAFRLGMDVERMREEKRQRLS</sequence>
<evidence type="ECO:0000313" key="3">
    <source>
        <dbReference type="EMBL" id="KAJ4366773.1"/>
    </source>
</evidence>
<gene>
    <name evidence="3" type="ORF">N0V83_007298</name>
</gene>
<protein>
    <submittedName>
        <fullName evidence="3">Uncharacterized protein</fullName>
    </submittedName>
</protein>
<evidence type="ECO:0000256" key="2">
    <source>
        <dbReference type="SAM" id="MobiDB-lite"/>
    </source>
</evidence>